<feature type="domain" description="OmpA-like" evidence="3">
    <location>
        <begin position="310"/>
        <end position="429"/>
    </location>
</feature>
<gene>
    <name evidence="4" type="primary">tssL</name>
    <name evidence="4" type="ORF">NNL38_08925</name>
</gene>
<dbReference type="PROSITE" id="PS51123">
    <property type="entry name" value="OMPA_2"/>
    <property type="match status" value="1"/>
</dbReference>
<dbReference type="Pfam" id="PF00691">
    <property type="entry name" value="OmpA"/>
    <property type="match status" value="1"/>
</dbReference>
<keyword evidence="2" id="KW-1133">Transmembrane helix</keyword>
<evidence type="ECO:0000259" key="3">
    <source>
        <dbReference type="PROSITE" id="PS51123"/>
    </source>
</evidence>
<evidence type="ECO:0000256" key="2">
    <source>
        <dbReference type="SAM" id="Phobius"/>
    </source>
</evidence>
<dbReference type="EMBL" id="CP101508">
    <property type="protein sequence ID" value="UTV26500.1"/>
    <property type="molecule type" value="Genomic_DNA"/>
</dbReference>
<dbReference type="InterPro" id="IPR006665">
    <property type="entry name" value="OmpA-like"/>
</dbReference>
<name>A0ABY5GCG5_9GAMM</name>
<dbReference type="Pfam" id="PF09850">
    <property type="entry name" value="DotU"/>
    <property type="match status" value="1"/>
</dbReference>
<dbReference type="InterPro" id="IPR036737">
    <property type="entry name" value="OmpA-like_sf"/>
</dbReference>
<dbReference type="Gene3D" id="3.30.1330.60">
    <property type="entry name" value="OmpA-like domain"/>
    <property type="match status" value="1"/>
</dbReference>
<organism evidence="4 5">
    <name type="scientific">Photobacterium atrarenae</name>
    <dbReference type="NCBI Taxonomy" id="865757"/>
    <lineage>
        <taxon>Bacteria</taxon>
        <taxon>Pseudomonadati</taxon>
        <taxon>Pseudomonadota</taxon>
        <taxon>Gammaproteobacteria</taxon>
        <taxon>Vibrionales</taxon>
        <taxon>Vibrionaceae</taxon>
        <taxon>Photobacterium</taxon>
    </lineage>
</organism>
<dbReference type="InterPro" id="IPR017733">
    <property type="entry name" value="OmpA-like_dom_proteobacteria"/>
</dbReference>
<dbReference type="PANTHER" id="PTHR38033:SF1">
    <property type="entry name" value="DOTU FAMILY TYPE IV_VI SECRETION SYSTEM PROTEIN"/>
    <property type="match status" value="1"/>
</dbReference>
<feature type="transmembrane region" description="Helical" evidence="2">
    <location>
        <begin position="232"/>
        <end position="252"/>
    </location>
</feature>
<keyword evidence="2" id="KW-0812">Transmembrane</keyword>
<dbReference type="PANTHER" id="PTHR38033">
    <property type="entry name" value="MEMBRANE PROTEIN-RELATED"/>
    <property type="match status" value="1"/>
</dbReference>
<evidence type="ECO:0000256" key="1">
    <source>
        <dbReference type="PROSITE-ProRule" id="PRU00473"/>
    </source>
</evidence>
<dbReference type="SUPFAM" id="SSF103088">
    <property type="entry name" value="OmpA-like"/>
    <property type="match status" value="1"/>
</dbReference>
<protein>
    <submittedName>
        <fullName evidence="4">Type VI secretion system protein TssL, long form</fullName>
    </submittedName>
</protein>
<dbReference type="CDD" id="cd07185">
    <property type="entry name" value="OmpA_C-like"/>
    <property type="match status" value="1"/>
</dbReference>
<dbReference type="Gene3D" id="1.25.40.590">
    <property type="entry name" value="Type IV / VI secretion system, DotU"/>
    <property type="match status" value="1"/>
</dbReference>
<dbReference type="RefSeq" id="WP_255387711.1">
    <property type="nucleotide sequence ID" value="NZ_CP101508.1"/>
</dbReference>
<dbReference type="NCBIfam" id="TIGR03350">
    <property type="entry name" value="type_VI_ompA"/>
    <property type="match status" value="1"/>
</dbReference>
<reference evidence="4" key="1">
    <citation type="submission" date="2022-07" db="EMBL/GenBank/DDBJ databases">
        <title>Genome sequencing of Photobacterium atrarenae GJH2-4.</title>
        <authorList>
            <person name="Park S.-J."/>
        </authorList>
    </citation>
    <scope>NUCLEOTIDE SEQUENCE</scope>
    <source>
        <strain evidence="4">GJH2-4</strain>
    </source>
</reference>
<accession>A0ABY5GCG5</accession>
<dbReference type="NCBIfam" id="NF038228">
    <property type="entry name" value="IcmH_DotU_IVB"/>
    <property type="match status" value="1"/>
</dbReference>
<evidence type="ECO:0000313" key="5">
    <source>
        <dbReference type="Proteomes" id="UP001057998"/>
    </source>
</evidence>
<evidence type="ECO:0000313" key="4">
    <source>
        <dbReference type="EMBL" id="UTV26500.1"/>
    </source>
</evidence>
<dbReference type="InterPro" id="IPR038522">
    <property type="entry name" value="T4/T6SS_DotU_sf"/>
</dbReference>
<keyword evidence="5" id="KW-1185">Reference proteome</keyword>
<dbReference type="Proteomes" id="UP001057998">
    <property type="component" value="Chromosome 1"/>
</dbReference>
<keyword evidence="1 2" id="KW-0472">Membrane</keyword>
<dbReference type="NCBIfam" id="TIGR03349">
    <property type="entry name" value="IV_VI_DotU"/>
    <property type="match status" value="1"/>
</dbReference>
<proteinExistence type="predicted"/>
<sequence>MADSTVIKPKPGRLGLMETNVGVVKAPSLSNDRTVVHKNSSKLGVMPLSNNPLVEEASIIFSIIFKVRSAPDNTNVDNLKKYSIDRVKDYEQRLKDNNLSLSDIESARYCLCSFVDETVLNTTWGGRSNWSEESLLSIFHTETFGGEYFYKLLDDALSDPQNNLLLIEFLYMCLSLGFIGKMRIEDNGMDQIETYRYKAFQIIKRMSENTETLISPTYKKNLLIGVKPTRGIPLWVVTAVFAVMTLGIYMGFSYNINSLSDPVFARINNIAQLEQGVVISDSEGNPSVQHLKQLLQSEVSKGFIELIELNDRLRIIINSSELFSSGSAEVKEGILPILAKVARVLESTSGHILITGHTDNQPIFTSKYPSNWHLSLARATAVANILAMGSELQGRLWPEGKGDASPRYPNDSHSQRAENRRVEIDLLFN</sequence>
<dbReference type="InterPro" id="IPR017732">
    <property type="entry name" value="T4/T6SS_DotU"/>
</dbReference>